<dbReference type="AlphaFoldDB" id="A0A0E9S539"/>
<name>A0A0E9S539_ANGAN</name>
<reference evidence="1" key="1">
    <citation type="submission" date="2014-11" db="EMBL/GenBank/DDBJ databases">
        <authorList>
            <person name="Amaro Gonzalez C."/>
        </authorList>
    </citation>
    <scope>NUCLEOTIDE SEQUENCE</scope>
</reference>
<sequence>MEYVIWESCYKFNSFFWSPSIQFQLKFTQKTILTFKDMTS</sequence>
<reference evidence="1" key="2">
    <citation type="journal article" date="2015" name="Fish Shellfish Immunol.">
        <title>Early steps in the European eel (Anguilla anguilla)-Vibrio vulnificus interaction in the gills: Role of the RtxA13 toxin.</title>
        <authorList>
            <person name="Callol A."/>
            <person name="Pajuelo D."/>
            <person name="Ebbesson L."/>
            <person name="Teles M."/>
            <person name="MacKenzie S."/>
            <person name="Amaro C."/>
        </authorList>
    </citation>
    <scope>NUCLEOTIDE SEQUENCE</scope>
</reference>
<dbReference type="EMBL" id="GBXM01072028">
    <property type="protein sequence ID" value="JAH36549.1"/>
    <property type="molecule type" value="Transcribed_RNA"/>
</dbReference>
<organism evidence="1">
    <name type="scientific">Anguilla anguilla</name>
    <name type="common">European freshwater eel</name>
    <name type="synonym">Muraena anguilla</name>
    <dbReference type="NCBI Taxonomy" id="7936"/>
    <lineage>
        <taxon>Eukaryota</taxon>
        <taxon>Metazoa</taxon>
        <taxon>Chordata</taxon>
        <taxon>Craniata</taxon>
        <taxon>Vertebrata</taxon>
        <taxon>Euteleostomi</taxon>
        <taxon>Actinopterygii</taxon>
        <taxon>Neopterygii</taxon>
        <taxon>Teleostei</taxon>
        <taxon>Anguilliformes</taxon>
        <taxon>Anguillidae</taxon>
        <taxon>Anguilla</taxon>
    </lineage>
</organism>
<proteinExistence type="predicted"/>
<accession>A0A0E9S539</accession>
<evidence type="ECO:0000313" key="1">
    <source>
        <dbReference type="EMBL" id="JAH36549.1"/>
    </source>
</evidence>
<protein>
    <submittedName>
        <fullName evidence="1">Uncharacterized protein</fullName>
    </submittedName>
</protein>